<feature type="transmembrane region" description="Helical" evidence="1">
    <location>
        <begin position="119"/>
        <end position="148"/>
    </location>
</feature>
<sequence>MAELGGEATTGAASASSGSSATASRAVQLVGWVFVVLAALMVPWTVYLALQLPTSHPSAHYDLAWGGFDVGMMLALGATSWAALRVHPSLPSLAAVTGTLLVVDAWFDVVTSPDGDELWVALAMALLVELPLAGLCLWLSVTGHQLVVRRLHRRWRRRSRRSAGLRPGH</sequence>
<dbReference type="EMBL" id="CP157483">
    <property type="protein sequence ID" value="XBO44117.1"/>
    <property type="molecule type" value="Genomic_DNA"/>
</dbReference>
<keyword evidence="1" id="KW-0812">Transmembrane</keyword>
<organism evidence="2">
    <name type="scientific">Pedococcus sp. KACC 23699</name>
    <dbReference type="NCBI Taxonomy" id="3149228"/>
    <lineage>
        <taxon>Bacteria</taxon>
        <taxon>Bacillati</taxon>
        <taxon>Actinomycetota</taxon>
        <taxon>Actinomycetes</taxon>
        <taxon>Micrococcales</taxon>
        <taxon>Intrasporangiaceae</taxon>
        <taxon>Pedococcus</taxon>
    </lineage>
</organism>
<evidence type="ECO:0000313" key="2">
    <source>
        <dbReference type="EMBL" id="XBO44117.1"/>
    </source>
</evidence>
<evidence type="ECO:0000256" key="1">
    <source>
        <dbReference type="SAM" id="Phobius"/>
    </source>
</evidence>
<feature type="transmembrane region" description="Helical" evidence="1">
    <location>
        <begin position="29"/>
        <end position="51"/>
    </location>
</feature>
<proteinExistence type="predicted"/>
<gene>
    <name evidence="2" type="ORF">ABEG17_01980</name>
</gene>
<accession>A0AAU7JUM5</accession>
<keyword evidence="1" id="KW-1133">Transmembrane helix</keyword>
<keyword evidence="1" id="KW-0472">Membrane</keyword>
<dbReference type="RefSeq" id="WP_406831574.1">
    <property type="nucleotide sequence ID" value="NZ_CP157483.1"/>
</dbReference>
<dbReference type="AlphaFoldDB" id="A0AAU7JUM5"/>
<name>A0AAU7JUM5_9MICO</name>
<evidence type="ECO:0008006" key="3">
    <source>
        <dbReference type="Google" id="ProtNLM"/>
    </source>
</evidence>
<feature type="transmembrane region" description="Helical" evidence="1">
    <location>
        <begin position="90"/>
        <end position="107"/>
    </location>
</feature>
<reference evidence="2" key="1">
    <citation type="submission" date="2024-05" db="EMBL/GenBank/DDBJ databases">
        <authorList>
            <person name="Kim S."/>
            <person name="Heo J."/>
            <person name="Choi H."/>
            <person name="Choi Y."/>
            <person name="Kwon S.-W."/>
            <person name="Kim Y."/>
        </authorList>
    </citation>
    <scope>NUCLEOTIDE SEQUENCE</scope>
    <source>
        <strain evidence="2">KACC 23699</strain>
    </source>
</reference>
<protein>
    <recommendedName>
        <fullName evidence="3">DUF4345 domain-containing protein</fullName>
    </recommendedName>
</protein>
<feature type="transmembrane region" description="Helical" evidence="1">
    <location>
        <begin position="63"/>
        <end position="83"/>
    </location>
</feature>